<dbReference type="EMBL" id="CWGJ01000028">
    <property type="protein sequence ID" value="CRX39498.1"/>
    <property type="molecule type" value="Genomic_DNA"/>
</dbReference>
<protein>
    <submittedName>
        <fullName evidence="2">Conserved putative secreted protein</fullName>
    </submittedName>
</protein>
<keyword evidence="1" id="KW-1133">Transmembrane helix</keyword>
<dbReference type="Proteomes" id="UP000220251">
    <property type="component" value="Unassembled WGS sequence"/>
</dbReference>
<gene>
    <name evidence="2" type="ORF">ELAC_2178</name>
</gene>
<dbReference type="RefSeq" id="WP_098039363.1">
    <property type="nucleotide sequence ID" value="NZ_CWGJ01000028.1"/>
</dbReference>
<proteinExistence type="predicted"/>
<dbReference type="OrthoDB" id="21400at2"/>
<evidence type="ECO:0000313" key="3">
    <source>
        <dbReference type="Proteomes" id="UP000220251"/>
    </source>
</evidence>
<sequence>MNQFIKWTPLLLEVDNLNIALFALFVIACFFILCLYAFYVFWLVPSRPAISPYTKQPLRFGEDVKLSSAETIMRFLHYEVGGYDNKVFAMKKSMVCRDTGRIFQDCVNAMGRAQVDWTFLQKRCPGTWVSWGSLTDEQKQDILDSQGQVDGFQTEKSCPHPSPRAVTEEYIYIKPGPLYVDLKTKVLLGWKCVPGTIFEVLVVQRPGDKQLIKDSLAIVKKKPTTILLKDS</sequence>
<feature type="transmembrane region" description="Helical" evidence="1">
    <location>
        <begin position="20"/>
        <end position="44"/>
    </location>
</feature>
<keyword evidence="1" id="KW-0812">Transmembrane</keyword>
<evidence type="ECO:0000256" key="1">
    <source>
        <dbReference type="SAM" id="Phobius"/>
    </source>
</evidence>
<keyword evidence="1" id="KW-0472">Membrane</keyword>
<dbReference type="PROSITE" id="PS51257">
    <property type="entry name" value="PROKAR_LIPOPROTEIN"/>
    <property type="match status" value="1"/>
</dbReference>
<organism evidence="2 3">
    <name type="scientific">Estrella lausannensis</name>
    <dbReference type="NCBI Taxonomy" id="483423"/>
    <lineage>
        <taxon>Bacteria</taxon>
        <taxon>Pseudomonadati</taxon>
        <taxon>Chlamydiota</taxon>
        <taxon>Chlamydiia</taxon>
        <taxon>Parachlamydiales</taxon>
        <taxon>Candidatus Criblamydiaceae</taxon>
        <taxon>Estrella</taxon>
    </lineage>
</organism>
<dbReference type="AlphaFoldDB" id="A0A0H5DT19"/>
<name>A0A0H5DT19_9BACT</name>
<evidence type="ECO:0000313" key="2">
    <source>
        <dbReference type="EMBL" id="CRX39498.1"/>
    </source>
</evidence>
<reference evidence="3" key="1">
    <citation type="submission" date="2015-06" db="EMBL/GenBank/DDBJ databases">
        <authorList>
            <person name="Bertelli C."/>
        </authorList>
    </citation>
    <scope>NUCLEOTIDE SEQUENCE [LARGE SCALE GENOMIC DNA]</scope>
    <source>
        <strain evidence="3">CRIB-30</strain>
    </source>
</reference>
<keyword evidence="3" id="KW-1185">Reference proteome</keyword>
<accession>A0A0H5DT19</accession>